<protein>
    <submittedName>
        <fullName evidence="1">Uncharacterized protein</fullName>
    </submittedName>
</protein>
<reference evidence="1" key="1">
    <citation type="journal article" date="2015" name="Nature">
        <title>Complex archaea that bridge the gap between prokaryotes and eukaryotes.</title>
        <authorList>
            <person name="Spang A."/>
            <person name="Saw J.H."/>
            <person name="Jorgensen S.L."/>
            <person name="Zaremba-Niedzwiedzka K."/>
            <person name="Martijn J."/>
            <person name="Lind A.E."/>
            <person name="van Eijk R."/>
            <person name="Schleper C."/>
            <person name="Guy L."/>
            <person name="Ettema T.J."/>
        </authorList>
    </citation>
    <scope>NUCLEOTIDE SEQUENCE</scope>
</reference>
<dbReference type="AlphaFoldDB" id="A0A0F8XKB5"/>
<organism evidence="1">
    <name type="scientific">marine sediment metagenome</name>
    <dbReference type="NCBI Taxonomy" id="412755"/>
    <lineage>
        <taxon>unclassified sequences</taxon>
        <taxon>metagenomes</taxon>
        <taxon>ecological metagenomes</taxon>
    </lineage>
</organism>
<name>A0A0F8XKB5_9ZZZZ</name>
<sequence>DSVETRGAPLTRLDRTAVALRKDTSPGHKKIQVGEAMNLNVEKAKERAKLVVDADPACMTEDEIQDNQTILALADLARRLARRFAHEHYTLFPKCSPKKPCLVCADLPEAYDVGLLEGK</sequence>
<proteinExistence type="predicted"/>
<accession>A0A0F8XKB5</accession>
<dbReference type="EMBL" id="LAZR01062437">
    <property type="protein sequence ID" value="KKK61510.1"/>
    <property type="molecule type" value="Genomic_DNA"/>
</dbReference>
<comment type="caution">
    <text evidence="1">The sequence shown here is derived from an EMBL/GenBank/DDBJ whole genome shotgun (WGS) entry which is preliminary data.</text>
</comment>
<evidence type="ECO:0000313" key="1">
    <source>
        <dbReference type="EMBL" id="KKK61510.1"/>
    </source>
</evidence>
<feature type="non-terminal residue" evidence="1">
    <location>
        <position position="1"/>
    </location>
</feature>
<gene>
    <name evidence="1" type="ORF">LCGC14_3013590</name>
</gene>